<keyword evidence="2" id="KW-1185">Reference proteome</keyword>
<evidence type="ECO:0000313" key="2">
    <source>
        <dbReference type="Proteomes" id="UP001058074"/>
    </source>
</evidence>
<gene>
    <name evidence="1" type="ORF">rsdtw13_28070</name>
</gene>
<comment type="caution">
    <text evidence="1">The sequence shown here is derived from an EMBL/GenBank/DDBJ whole genome shotgun (WGS) entry which is preliminary data.</text>
</comment>
<accession>A0ACB5RF90</accession>
<reference evidence="1" key="1">
    <citation type="journal article" date="2025" name="Int. J. Syst. Evol. Microbiol.">
        <title>Inconstantimicrobium mannanitabidum sp. nov., a novel member of the family Clostridiaceae isolated from anoxic soil under the treatment of reductive soil disinfestation.</title>
        <authorList>
            <person name="Ueki A."/>
            <person name="Tonouchi A."/>
            <person name="Honma S."/>
            <person name="Kaku N."/>
            <person name="Ueki K."/>
        </authorList>
    </citation>
    <scope>NUCLEOTIDE SEQUENCE</scope>
    <source>
        <strain evidence="1">TW13</strain>
    </source>
</reference>
<name>A0ACB5RF90_9CLOT</name>
<protein>
    <submittedName>
        <fullName evidence="1">Uncharacterized protein</fullName>
    </submittedName>
</protein>
<dbReference type="Proteomes" id="UP001058074">
    <property type="component" value="Unassembled WGS sequence"/>
</dbReference>
<evidence type="ECO:0000313" key="1">
    <source>
        <dbReference type="EMBL" id="GKX67549.1"/>
    </source>
</evidence>
<organism evidence="1 2">
    <name type="scientific">Inconstantimicrobium mannanitabidum</name>
    <dbReference type="NCBI Taxonomy" id="1604901"/>
    <lineage>
        <taxon>Bacteria</taxon>
        <taxon>Bacillati</taxon>
        <taxon>Bacillota</taxon>
        <taxon>Clostridia</taxon>
        <taxon>Eubacteriales</taxon>
        <taxon>Clostridiaceae</taxon>
        <taxon>Inconstantimicrobium</taxon>
    </lineage>
</organism>
<proteinExistence type="predicted"/>
<dbReference type="EMBL" id="BROD01000001">
    <property type="protein sequence ID" value="GKX67549.1"/>
    <property type="molecule type" value="Genomic_DNA"/>
</dbReference>
<sequence length="365" mass="40155">MKKLNKAILVTTKISLLLILLVSLNTNPFTSSTDIALGRQAHSEATLYGSKLELVTSKVSVFGAVSSNTSRYPSISGRVIYHSYKSYGDGNSKLYILNLGSKTLTCISSLWTNVYDVMNAVWSADGKKIVFMGRDRLNSNWELYSYTIGAKGNPINITNSSRNRDEDPKFYPGSNNKIVFKSTYGGVYYIKSMDITTRVTKTIYASTSMECSMPYYSADGSNIYFSGLVNGKTDIYIISASGGNPVKVSGCADSGIKEYYPVTKDRTGFFYTRPAPNDMIYFKNTQTNANPVRMPFNVSNSDNSDVCIVNSKYTIISSNRNGGLGAYDLYICDNTTGKAWSLNVYKNGVNTSNNELGSAYTPTIK</sequence>